<accession>A0A1S0TJX0</accession>
<dbReference type="AlphaFoldDB" id="A0A1S0TJX0"/>
<dbReference type="RefSeq" id="XP_003148750.1">
    <property type="nucleotide sequence ID" value="XM_003148702.1"/>
</dbReference>
<name>A0A1S0TJX0_LOALO</name>
<sequence length="106" mass="12378">QFQISFQIQQHSMHDETLQHVTLSSVSSTSFMDVREMNVSTSLESNAGHYSKNKSNAFCALNNLAKYIDKVSCFFKENFSRKINKFSIFKNNFVFSIFTIFLQHYK</sequence>
<dbReference type="KEGG" id="loa:LOAG_13192"/>
<evidence type="ECO:0000313" key="1">
    <source>
        <dbReference type="EMBL" id="EFO15319.1"/>
    </source>
</evidence>
<feature type="non-terminal residue" evidence="1">
    <location>
        <position position="1"/>
    </location>
</feature>
<gene>
    <name evidence="1" type="ORF">LOAG_13192</name>
</gene>
<proteinExistence type="predicted"/>
<organism evidence="1">
    <name type="scientific">Loa loa</name>
    <name type="common">Eye worm</name>
    <name type="synonym">Filaria loa</name>
    <dbReference type="NCBI Taxonomy" id="7209"/>
    <lineage>
        <taxon>Eukaryota</taxon>
        <taxon>Metazoa</taxon>
        <taxon>Ecdysozoa</taxon>
        <taxon>Nematoda</taxon>
        <taxon>Chromadorea</taxon>
        <taxon>Rhabditida</taxon>
        <taxon>Spirurina</taxon>
        <taxon>Spiruromorpha</taxon>
        <taxon>Filarioidea</taxon>
        <taxon>Onchocercidae</taxon>
        <taxon>Loa</taxon>
    </lineage>
</organism>
<dbReference type="InParanoid" id="A0A1S0TJX0"/>
<reference evidence="1" key="1">
    <citation type="submission" date="2012-04" db="EMBL/GenBank/DDBJ databases">
        <title>The Genome Sequence of Loa loa.</title>
        <authorList>
            <consortium name="The Broad Institute Genome Sequencing Platform"/>
            <consortium name="Broad Institute Genome Sequencing Center for Infectious Disease"/>
            <person name="Nutman T.B."/>
            <person name="Fink D.L."/>
            <person name="Russ C."/>
            <person name="Young S."/>
            <person name="Zeng Q."/>
            <person name="Gargeya S."/>
            <person name="Alvarado L."/>
            <person name="Berlin A."/>
            <person name="Chapman S.B."/>
            <person name="Chen Z."/>
            <person name="Freedman E."/>
            <person name="Gellesch M."/>
            <person name="Goldberg J."/>
            <person name="Griggs A."/>
            <person name="Gujja S."/>
            <person name="Heilman E.R."/>
            <person name="Heiman D."/>
            <person name="Howarth C."/>
            <person name="Mehta T."/>
            <person name="Neiman D."/>
            <person name="Pearson M."/>
            <person name="Roberts A."/>
            <person name="Saif S."/>
            <person name="Shea T."/>
            <person name="Shenoy N."/>
            <person name="Sisk P."/>
            <person name="Stolte C."/>
            <person name="Sykes S."/>
            <person name="White J."/>
            <person name="Yandava C."/>
            <person name="Haas B."/>
            <person name="Henn M.R."/>
            <person name="Nusbaum C."/>
            <person name="Birren B."/>
        </authorList>
    </citation>
    <scope>NUCLEOTIDE SEQUENCE [LARGE SCALE GENOMIC DNA]</scope>
</reference>
<dbReference type="CTD" id="9950663"/>
<dbReference type="EMBL" id="JH712817">
    <property type="protein sequence ID" value="EFO15319.1"/>
    <property type="molecule type" value="Genomic_DNA"/>
</dbReference>
<protein>
    <submittedName>
        <fullName evidence="1">Uncharacterized protein</fullName>
    </submittedName>
</protein>
<dbReference type="GeneID" id="9950663"/>